<protein>
    <recommendedName>
        <fullName evidence="4">Flagellar motor switch protein FliM</fullName>
    </recommendedName>
</protein>
<dbReference type="CDD" id="cd17908">
    <property type="entry name" value="FliM"/>
    <property type="match status" value="1"/>
</dbReference>
<feature type="region of interest" description="Disordered" evidence="10">
    <location>
        <begin position="1"/>
        <end position="25"/>
    </location>
</feature>
<dbReference type="InterPro" id="IPR001689">
    <property type="entry name" value="Flag_FliM"/>
</dbReference>
<dbReference type="SUPFAM" id="SSF103039">
    <property type="entry name" value="CheC-like"/>
    <property type="match status" value="1"/>
</dbReference>
<evidence type="ECO:0000313" key="13">
    <source>
        <dbReference type="Proteomes" id="UP000678317"/>
    </source>
</evidence>
<dbReference type="Proteomes" id="UP000678317">
    <property type="component" value="Unassembled WGS sequence"/>
</dbReference>
<accession>A0ABS3SGP3</accession>
<dbReference type="InterPro" id="IPR036429">
    <property type="entry name" value="SpoA-like_sf"/>
</dbReference>
<dbReference type="Gene3D" id="3.40.1550.10">
    <property type="entry name" value="CheC-like"/>
    <property type="match status" value="1"/>
</dbReference>
<evidence type="ECO:0000313" key="12">
    <source>
        <dbReference type="EMBL" id="MBO3084925.1"/>
    </source>
</evidence>
<gene>
    <name evidence="12" type="ORF">J4035_09760</name>
</gene>
<name>A0ABS3SGP3_9CELL</name>
<keyword evidence="7" id="KW-0283">Flagellar rotation</keyword>
<comment type="similarity">
    <text evidence="3">Belongs to the FliM family.</text>
</comment>
<organism evidence="12 13">
    <name type="scientific">Cellulomonas fengjieae</name>
    <dbReference type="NCBI Taxonomy" id="2819978"/>
    <lineage>
        <taxon>Bacteria</taxon>
        <taxon>Bacillati</taxon>
        <taxon>Actinomycetota</taxon>
        <taxon>Actinomycetes</taxon>
        <taxon>Micrococcales</taxon>
        <taxon>Cellulomonadaceae</taxon>
        <taxon>Cellulomonas</taxon>
    </lineage>
</organism>
<keyword evidence="12" id="KW-0969">Cilium</keyword>
<keyword evidence="13" id="KW-1185">Reference proteome</keyword>
<evidence type="ECO:0000256" key="2">
    <source>
        <dbReference type="ARBA" id="ARBA00004202"/>
    </source>
</evidence>
<dbReference type="InterPro" id="IPR028976">
    <property type="entry name" value="CheC-like_sf"/>
</dbReference>
<keyword evidence="12" id="KW-0966">Cell projection</keyword>
<evidence type="ECO:0000256" key="1">
    <source>
        <dbReference type="ARBA" id="ARBA00004117"/>
    </source>
</evidence>
<keyword evidence="6" id="KW-0145">Chemotaxis</keyword>
<evidence type="ECO:0000256" key="3">
    <source>
        <dbReference type="ARBA" id="ARBA00011049"/>
    </source>
</evidence>
<evidence type="ECO:0000256" key="5">
    <source>
        <dbReference type="ARBA" id="ARBA00022475"/>
    </source>
</evidence>
<dbReference type="SUPFAM" id="SSF101801">
    <property type="entry name" value="Surface presentation of antigens (SPOA)"/>
    <property type="match status" value="1"/>
</dbReference>
<sequence>MPTRTATPVARRGRTAEPEPYDFRRPLTLPRDHARHLEMAFERFGRQFGNQLTARLRTLTHLTLDELSLSTYDEYVNMLPTPTAMVLCTVTHTRQTAMLQLPVAATLVWIDYLFGGDGRGDDREGRELTEIELTLVTDLLQHSLSDLEYAFAGLAPLAVTVRGVQYNPQFVQAAGVSDAVLVASFTLRVGEREDVVTLMLPADTMLATLRAAEGPVARSDDERAAAALAYADLERAVQDVPVEVAVRFAPVVIHPRDIVHLAVGDVLPLSHPSTEPLDVVVDGVVLARAAAGSHGSRLACRVVTVEENPA</sequence>
<dbReference type="Pfam" id="PF02154">
    <property type="entry name" value="FliM"/>
    <property type="match status" value="1"/>
</dbReference>
<feature type="domain" description="Flagellar motor switch protein FliN-like C-terminal" evidence="11">
    <location>
        <begin position="236"/>
        <end position="304"/>
    </location>
</feature>
<dbReference type="Gene3D" id="2.30.330.10">
    <property type="entry name" value="SpoA-like"/>
    <property type="match status" value="1"/>
</dbReference>
<evidence type="ECO:0000256" key="10">
    <source>
        <dbReference type="SAM" id="MobiDB-lite"/>
    </source>
</evidence>
<proteinExistence type="inferred from homology"/>
<dbReference type="PANTHER" id="PTHR30034:SF6">
    <property type="entry name" value="YOP PROTEINS TRANSLOCATION PROTEIN Q"/>
    <property type="match status" value="1"/>
</dbReference>
<dbReference type="EMBL" id="JAGFBM010000004">
    <property type="protein sequence ID" value="MBO3084925.1"/>
    <property type="molecule type" value="Genomic_DNA"/>
</dbReference>
<evidence type="ECO:0000256" key="9">
    <source>
        <dbReference type="ARBA" id="ARBA00023143"/>
    </source>
</evidence>
<dbReference type="Pfam" id="PF01052">
    <property type="entry name" value="FliMN_C"/>
    <property type="match status" value="1"/>
</dbReference>
<comment type="subcellular location">
    <subcellularLocation>
        <location evidence="1">Bacterial flagellum basal body</location>
    </subcellularLocation>
    <subcellularLocation>
        <location evidence="2">Cell membrane</location>
        <topology evidence="2">Peripheral membrane protein</topology>
    </subcellularLocation>
</comment>
<keyword evidence="12" id="KW-0282">Flagellum</keyword>
<evidence type="ECO:0000256" key="8">
    <source>
        <dbReference type="ARBA" id="ARBA00023136"/>
    </source>
</evidence>
<dbReference type="PANTHER" id="PTHR30034">
    <property type="entry name" value="FLAGELLAR MOTOR SWITCH PROTEIN FLIM"/>
    <property type="match status" value="1"/>
</dbReference>
<comment type="caution">
    <text evidence="12">The sequence shown here is derived from an EMBL/GenBank/DDBJ whole genome shotgun (WGS) entry which is preliminary data.</text>
</comment>
<dbReference type="InterPro" id="IPR001543">
    <property type="entry name" value="FliN-like_C"/>
</dbReference>
<feature type="compositionally biased region" description="Basic and acidic residues" evidence="10">
    <location>
        <begin position="14"/>
        <end position="25"/>
    </location>
</feature>
<keyword evidence="8" id="KW-0472">Membrane</keyword>
<dbReference type="PIRSF" id="PIRSF002888">
    <property type="entry name" value="FliM"/>
    <property type="match status" value="1"/>
</dbReference>
<evidence type="ECO:0000256" key="7">
    <source>
        <dbReference type="ARBA" id="ARBA00022779"/>
    </source>
</evidence>
<dbReference type="RefSeq" id="WP_208210060.1">
    <property type="nucleotide sequence ID" value="NZ_CP074404.1"/>
</dbReference>
<keyword evidence="9" id="KW-0975">Bacterial flagellum</keyword>
<keyword evidence="5" id="KW-1003">Cell membrane</keyword>
<evidence type="ECO:0000259" key="11">
    <source>
        <dbReference type="Pfam" id="PF01052"/>
    </source>
</evidence>
<reference evidence="12 13" key="1">
    <citation type="submission" date="2021-03" db="EMBL/GenBank/DDBJ databases">
        <title>novel species in genus Cellulomonas.</title>
        <authorList>
            <person name="Zhang G."/>
        </authorList>
    </citation>
    <scope>NUCLEOTIDE SEQUENCE [LARGE SCALE GENOMIC DNA]</scope>
    <source>
        <strain evidence="13">zg-ZUI188</strain>
    </source>
</reference>
<evidence type="ECO:0000256" key="4">
    <source>
        <dbReference type="ARBA" id="ARBA00021898"/>
    </source>
</evidence>
<evidence type="ECO:0000256" key="6">
    <source>
        <dbReference type="ARBA" id="ARBA00022500"/>
    </source>
</evidence>